<dbReference type="OrthoDB" id="10557801at2759"/>
<reference evidence="1" key="1">
    <citation type="submission" date="2021-02" db="EMBL/GenBank/DDBJ databases">
        <authorList>
            <person name="Nowell W R."/>
        </authorList>
    </citation>
    <scope>NUCLEOTIDE SEQUENCE</scope>
    <source>
        <strain evidence="1">Ploen Becks lab</strain>
    </source>
</reference>
<proteinExistence type="predicted"/>
<dbReference type="Proteomes" id="UP000663879">
    <property type="component" value="Unassembled WGS sequence"/>
</dbReference>
<name>A0A813S9V1_9BILA</name>
<evidence type="ECO:0000313" key="2">
    <source>
        <dbReference type="Proteomes" id="UP000663879"/>
    </source>
</evidence>
<keyword evidence="2" id="KW-1185">Reference proteome</keyword>
<dbReference type="EMBL" id="CAJNOC010000690">
    <property type="protein sequence ID" value="CAF0792187.1"/>
    <property type="molecule type" value="Genomic_DNA"/>
</dbReference>
<sequence length="119" mass="13882">MNENPRQKKPPNRYRSEDFIEIPELDIKEAIKSVFFKTVYALVEAISSRFDIENIGPIETIYSSITAEITKNNLDEPNFSIYTTDDEALILSQIESLIEFLKDKKKRFEFKDLKKNSGK</sequence>
<organism evidence="1 2">
    <name type="scientific">Brachionus calyciflorus</name>
    <dbReference type="NCBI Taxonomy" id="104777"/>
    <lineage>
        <taxon>Eukaryota</taxon>
        <taxon>Metazoa</taxon>
        <taxon>Spiralia</taxon>
        <taxon>Gnathifera</taxon>
        <taxon>Rotifera</taxon>
        <taxon>Eurotatoria</taxon>
        <taxon>Monogononta</taxon>
        <taxon>Pseudotrocha</taxon>
        <taxon>Ploima</taxon>
        <taxon>Brachionidae</taxon>
        <taxon>Brachionus</taxon>
    </lineage>
</organism>
<comment type="caution">
    <text evidence="1">The sequence shown here is derived from an EMBL/GenBank/DDBJ whole genome shotgun (WGS) entry which is preliminary data.</text>
</comment>
<dbReference type="AlphaFoldDB" id="A0A813S9V1"/>
<accession>A0A813S9V1</accession>
<gene>
    <name evidence="1" type="ORF">OXX778_LOCUS6027</name>
</gene>
<evidence type="ECO:0000313" key="1">
    <source>
        <dbReference type="EMBL" id="CAF0792187.1"/>
    </source>
</evidence>
<protein>
    <submittedName>
        <fullName evidence="1">Uncharacterized protein</fullName>
    </submittedName>
</protein>